<dbReference type="PANTHER" id="PTHR44943:SF9">
    <property type="entry name" value="TPR-REPEAT-CONTAINING PROTEIN"/>
    <property type="match status" value="1"/>
</dbReference>
<dbReference type="Pfam" id="PF00515">
    <property type="entry name" value="TPR_1"/>
    <property type="match status" value="1"/>
</dbReference>
<organism evidence="7 8">
    <name type="scientific">Desulfolutivibrio sulfodismutans</name>
    <dbReference type="NCBI Taxonomy" id="63561"/>
    <lineage>
        <taxon>Bacteria</taxon>
        <taxon>Pseudomonadati</taxon>
        <taxon>Thermodesulfobacteriota</taxon>
        <taxon>Desulfovibrionia</taxon>
        <taxon>Desulfovibrionales</taxon>
        <taxon>Desulfovibrionaceae</taxon>
        <taxon>Desulfolutivibrio</taxon>
    </lineage>
</organism>
<evidence type="ECO:0000256" key="4">
    <source>
        <dbReference type="PROSITE-ProRule" id="PRU00339"/>
    </source>
</evidence>
<accession>A0A7K3NIK0</accession>
<name>A0A7K3NIK0_9BACT</name>
<dbReference type="EMBL" id="JAAGRQ010000012">
    <property type="protein sequence ID" value="NDY56018.1"/>
    <property type="molecule type" value="Genomic_DNA"/>
</dbReference>
<dbReference type="InterPro" id="IPR011990">
    <property type="entry name" value="TPR-like_helical_dom_sf"/>
</dbReference>
<feature type="repeat" description="TPR" evidence="4">
    <location>
        <begin position="79"/>
        <end position="112"/>
    </location>
</feature>
<evidence type="ECO:0000256" key="5">
    <source>
        <dbReference type="SAM" id="MobiDB-lite"/>
    </source>
</evidence>
<dbReference type="RefSeq" id="WP_163301068.1">
    <property type="nucleotide sequence ID" value="NZ_JAAGRQ010000012.1"/>
</dbReference>
<evidence type="ECO:0000313" key="7">
    <source>
        <dbReference type="EMBL" id="NDY56018.1"/>
    </source>
</evidence>
<evidence type="ECO:0000256" key="2">
    <source>
        <dbReference type="ARBA" id="ARBA00022803"/>
    </source>
</evidence>
<dbReference type="AlphaFoldDB" id="A0A7K3NIK0"/>
<keyword evidence="6" id="KW-0812">Transmembrane</keyword>
<dbReference type="Proteomes" id="UP000469724">
    <property type="component" value="Unassembled WGS sequence"/>
</dbReference>
<dbReference type="InterPro" id="IPR019734">
    <property type="entry name" value="TPR_rpt"/>
</dbReference>
<keyword evidence="3" id="KW-0793">Thylakoid</keyword>
<keyword evidence="6" id="KW-0472">Membrane</keyword>
<dbReference type="PROSITE" id="PS50005">
    <property type="entry name" value="TPR"/>
    <property type="match status" value="1"/>
</dbReference>
<keyword evidence="8" id="KW-1185">Reference proteome</keyword>
<feature type="region of interest" description="Disordered" evidence="5">
    <location>
        <begin position="41"/>
        <end position="62"/>
    </location>
</feature>
<dbReference type="SUPFAM" id="SSF48452">
    <property type="entry name" value="TPR-like"/>
    <property type="match status" value="1"/>
</dbReference>
<dbReference type="Pfam" id="PF13432">
    <property type="entry name" value="TPR_16"/>
    <property type="match status" value="1"/>
</dbReference>
<keyword evidence="6" id="KW-1133">Transmembrane helix</keyword>
<keyword evidence="2 4" id="KW-0802">TPR repeat</keyword>
<feature type="compositionally biased region" description="Low complexity" evidence="5">
    <location>
        <begin position="41"/>
        <end position="57"/>
    </location>
</feature>
<evidence type="ECO:0000256" key="6">
    <source>
        <dbReference type="SAM" id="Phobius"/>
    </source>
</evidence>
<reference evidence="7 8" key="1">
    <citation type="submission" date="2020-02" db="EMBL/GenBank/DDBJ databases">
        <title>Comparative genomics of sulfur disproportionating microorganisms.</title>
        <authorList>
            <person name="Ward L.M."/>
            <person name="Bertran E."/>
            <person name="Johnston D.T."/>
        </authorList>
    </citation>
    <scope>NUCLEOTIDE SEQUENCE [LARGE SCALE GENOMIC DNA]</scope>
    <source>
        <strain evidence="7 8">DSM 3696</strain>
    </source>
</reference>
<evidence type="ECO:0000256" key="1">
    <source>
        <dbReference type="ARBA" id="ARBA00022737"/>
    </source>
</evidence>
<proteinExistence type="predicted"/>
<dbReference type="SMART" id="SM00028">
    <property type="entry name" value="TPR"/>
    <property type="match status" value="3"/>
</dbReference>
<dbReference type="Gene3D" id="1.25.40.10">
    <property type="entry name" value="Tetratricopeptide repeat domain"/>
    <property type="match status" value="1"/>
</dbReference>
<evidence type="ECO:0000313" key="8">
    <source>
        <dbReference type="Proteomes" id="UP000469724"/>
    </source>
</evidence>
<dbReference type="PANTHER" id="PTHR44943">
    <property type="entry name" value="CELLULOSE SYNTHASE OPERON PROTEIN C"/>
    <property type="match status" value="1"/>
</dbReference>
<gene>
    <name evidence="7" type="ORF">G3N56_04570</name>
</gene>
<evidence type="ECO:0000256" key="3">
    <source>
        <dbReference type="ARBA" id="ARBA00023078"/>
    </source>
</evidence>
<sequence>MARKKKSSAPRLDPVVAGIFLLAAMAVGFYLGTLYQGSRQATAPSPSAAAPQAAANQKPDLDPRIAAAEAKTKTDSKNPEAWSDLGNLYFDADQPAKAVAAYEKSLELKPGNPDVLTDMGVMYRHLNLPLRAVESFDAALAKNPVHVIAVFNKAIVLLHDLGKPDEALKTLQALKAKKPDAILPGGRKIDDLIQEFGGAPKTMPAFNR</sequence>
<dbReference type="PROSITE" id="PS50293">
    <property type="entry name" value="TPR_REGION"/>
    <property type="match status" value="1"/>
</dbReference>
<feature type="transmembrane region" description="Helical" evidence="6">
    <location>
        <begin position="12"/>
        <end position="35"/>
    </location>
</feature>
<dbReference type="InterPro" id="IPR051685">
    <property type="entry name" value="Ycf3/AcsC/BcsC/TPR_MFPF"/>
</dbReference>
<keyword evidence="1" id="KW-0677">Repeat</keyword>
<protein>
    <submittedName>
        <fullName evidence="7">Tetratricopeptide repeat protein</fullName>
    </submittedName>
</protein>
<comment type="caution">
    <text evidence="7">The sequence shown here is derived from an EMBL/GenBank/DDBJ whole genome shotgun (WGS) entry which is preliminary data.</text>
</comment>